<protein>
    <submittedName>
        <fullName evidence="1">Uncharacterized protein</fullName>
    </submittedName>
</protein>
<proteinExistence type="predicted"/>
<gene>
    <name evidence="1" type="ORF">J2Z70_005330</name>
</gene>
<accession>A0ABS4NYJ3</accession>
<sequence length="65" mass="7233">MNRQGVLQDHEFAPVLAKCWRPFVGKYYDWSAQRPEAPIGSGVTAAKPRPWPAAGNFSVYTRSPA</sequence>
<evidence type="ECO:0000313" key="2">
    <source>
        <dbReference type="Proteomes" id="UP000773462"/>
    </source>
</evidence>
<name>A0ABS4NYJ3_9BACL</name>
<evidence type="ECO:0000313" key="1">
    <source>
        <dbReference type="EMBL" id="MBP2115145.1"/>
    </source>
</evidence>
<reference evidence="1 2" key="1">
    <citation type="submission" date="2021-03" db="EMBL/GenBank/DDBJ databases">
        <title>Genomic Encyclopedia of Type Strains, Phase IV (KMG-IV): sequencing the most valuable type-strain genomes for metagenomic binning, comparative biology and taxonomic classification.</title>
        <authorList>
            <person name="Goeker M."/>
        </authorList>
    </citation>
    <scope>NUCLEOTIDE SEQUENCE [LARGE SCALE GENOMIC DNA]</scope>
    <source>
        <strain evidence="1 2">DSM 101953</strain>
    </source>
</reference>
<dbReference type="EMBL" id="JAGGLV010000023">
    <property type="protein sequence ID" value="MBP2115145.1"/>
    <property type="molecule type" value="Genomic_DNA"/>
</dbReference>
<dbReference type="Proteomes" id="UP000773462">
    <property type="component" value="Unassembled WGS sequence"/>
</dbReference>
<comment type="caution">
    <text evidence="1">The sequence shown here is derived from an EMBL/GenBank/DDBJ whole genome shotgun (WGS) entry which is preliminary data.</text>
</comment>
<organism evidence="1 2">
    <name type="scientific">Paenibacillus silagei</name>
    <dbReference type="NCBI Taxonomy" id="1670801"/>
    <lineage>
        <taxon>Bacteria</taxon>
        <taxon>Bacillati</taxon>
        <taxon>Bacillota</taxon>
        <taxon>Bacilli</taxon>
        <taxon>Bacillales</taxon>
        <taxon>Paenibacillaceae</taxon>
        <taxon>Paenibacillus</taxon>
    </lineage>
</organism>
<keyword evidence="2" id="KW-1185">Reference proteome</keyword>